<reference evidence="1 2" key="1">
    <citation type="journal article" date="2016" name="Genome Announc.">
        <title>Draft Whole-Genome Sequence of Trichoderma gamsii T6085, a Promising Biocontrol Agent of Fusarium Head Blight on Wheat.</title>
        <authorList>
            <person name="Baroncelli R."/>
            <person name="Zapparata A."/>
            <person name="Piaggeschi G."/>
            <person name="Sarrocco S."/>
            <person name="Vannacci G."/>
        </authorList>
    </citation>
    <scope>NUCLEOTIDE SEQUENCE [LARGE SCALE GENOMIC DNA]</scope>
    <source>
        <strain evidence="1 2">T6085</strain>
    </source>
</reference>
<dbReference type="GeneID" id="36347670"/>
<protein>
    <submittedName>
        <fullName evidence="1">Uncharacterized protein</fullName>
    </submittedName>
</protein>
<gene>
    <name evidence="1" type="ORF">TGAM01_v206925</name>
</gene>
<evidence type="ECO:0000313" key="1">
    <source>
        <dbReference type="EMBL" id="PON24237.1"/>
    </source>
</evidence>
<name>A0A2P4ZIX0_9HYPO</name>
<dbReference type="AlphaFoldDB" id="A0A2P4ZIX0"/>
<comment type="caution">
    <text evidence="1">The sequence shown here is derived from an EMBL/GenBank/DDBJ whole genome shotgun (WGS) entry which is preliminary data.</text>
</comment>
<dbReference type="RefSeq" id="XP_024405288.1">
    <property type="nucleotide sequence ID" value="XM_024549979.1"/>
</dbReference>
<dbReference type="EMBL" id="JPDN02000024">
    <property type="protein sequence ID" value="PON24237.1"/>
    <property type="molecule type" value="Genomic_DNA"/>
</dbReference>
<proteinExistence type="predicted"/>
<evidence type="ECO:0000313" key="2">
    <source>
        <dbReference type="Proteomes" id="UP000054821"/>
    </source>
</evidence>
<sequence>MDNLTMIGCSIPMNIGPIYHLSGKGGHRYYWLTELVNWTRLQNGVYSS</sequence>
<accession>A0A2P4ZIX0</accession>
<organism evidence="1 2">
    <name type="scientific">Trichoderma gamsii</name>
    <dbReference type="NCBI Taxonomy" id="398673"/>
    <lineage>
        <taxon>Eukaryota</taxon>
        <taxon>Fungi</taxon>
        <taxon>Dikarya</taxon>
        <taxon>Ascomycota</taxon>
        <taxon>Pezizomycotina</taxon>
        <taxon>Sordariomycetes</taxon>
        <taxon>Hypocreomycetidae</taxon>
        <taxon>Hypocreales</taxon>
        <taxon>Hypocreaceae</taxon>
        <taxon>Trichoderma</taxon>
    </lineage>
</organism>
<keyword evidence="2" id="KW-1185">Reference proteome</keyword>
<dbReference type="Proteomes" id="UP000054821">
    <property type="component" value="Unassembled WGS sequence"/>
</dbReference>